<protein>
    <submittedName>
        <fullName evidence="2">Gamma-butyrolactone biosynthesis protein ScbA</fullName>
    </submittedName>
</protein>
<dbReference type="Pfam" id="PF03756">
    <property type="entry name" value="AfsA"/>
    <property type="match status" value="2"/>
</dbReference>
<dbReference type="InterPro" id="IPR005509">
    <property type="entry name" value="AfsA_hotdog_dom"/>
</dbReference>
<organism evidence="2 3">
    <name type="scientific">Nocardia callitridis</name>
    <dbReference type="NCBI Taxonomy" id="648753"/>
    <lineage>
        <taxon>Bacteria</taxon>
        <taxon>Bacillati</taxon>
        <taxon>Actinomycetota</taxon>
        <taxon>Actinomycetes</taxon>
        <taxon>Mycobacteriales</taxon>
        <taxon>Nocardiaceae</taxon>
        <taxon>Nocardia</taxon>
    </lineage>
</organism>
<sequence length="335" mass="36263">MNAHAVTTARHSRTISRELAHRCAVSEVFVTSMDSVAEDEFLVGAQLPRMHAYYGDHAGSLGLRHDPLLVMEAARQAAIALTHEFYGVGPEMAFLVRTFNGTGAATSAWEIGLAPADLVMRIRAPRQHRRGETLTGLDMVIEIERDGASMMTVDGSFSWTTPRHWNGLRTSFRDSLGLGPFAGALARTERASAAAVGRENWRNVVIGAPELSGDTARATLAPDLGHPFLFDHQLDHVPGTLLIEACRQTALAMVLEQRPRLDCVASAFDQFVELDLPAECVARVVGEQAERTEIHCEIRQAGVVAAQLDLEFAEDDLVADADLVADGGDAEADSI</sequence>
<dbReference type="EMBL" id="BAABJM010000009">
    <property type="protein sequence ID" value="GAA5068852.1"/>
    <property type="molecule type" value="Genomic_DNA"/>
</dbReference>
<evidence type="ECO:0000313" key="3">
    <source>
        <dbReference type="Proteomes" id="UP001500603"/>
    </source>
</evidence>
<comment type="caution">
    <text evidence="2">The sequence shown here is derived from an EMBL/GenBank/DDBJ whole genome shotgun (WGS) entry which is preliminary data.</text>
</comment>
<name>A0ABP9L0E1_9NOCA</name>
<gene>
    <name evidence="2" type="primary">scbA</name>
    <name evidence="2" type="ORF">GCM10023318_59590</name>
</gene>
<keyword evidence="3" id="KW-1185">Reference proteome</keyword>
<proteinExistence type="predicted"/>
<accession>A0ABP9L0E1</accession>
<feature type="domain" description="A-factor biosynthesis hotdog" evidence="1">
    <location>
        <begin position="21"/>
        <end position="153"/>
    </location>
</feature>
<evidence type="ECO:0000259" key="1">
    <source>
        <dbReference type="Pfam" id="PF03756"/>
    </source>
</evidence>
<dbReference type="Proteomes" id="UP001500603">
    <property type="component" value="Unassembled WGS sequence"/>
</dbReference>
<feature type="domain" description="A-factor biosynthesis hotdog" evidence="1">
    <location>
        <begin position="195"/>
        <end position="310"/>
    </location>
</feature>
<dbReference type="InterPro" id="IPR047757">
    <property type="entry name" value="AfsA-like"/>
</dbReference>
<reference evidence="3" key="1">
    <citation type="journal article" date="2019" name="Int. J. Syst. Evol. Microbiol.">
        <title>The Global Catalogue of Microorganisms (GCM) 10K type strain sequencing project: providing services to taxonomists for standard genome sequencing and annotation.</title>
        <authorList>
            <consortium name="The Broad Institute Genomics Platform"/>
            <consortium name="The Broad Institute Genome Sequencing Center for Infectious Disease"/>
            <person name="Wu L."/>
            <person name="Ma J."/>
        </authorList>
    </citation>
    <scope>NUCLEOTIDE SEQUENCE [LARGE SCALE GENOMIC DNA]</scope>
    <source>
        <strain evidence="3">JCM 18298</strain>
    </source>
</reference>
<dbReference type="NCBIfam" id="NF041195">
    <property type="entry name" value="ScbA_BarX_GamBu"/>
    <property type="match status" value="1"/>
</dbReference>
<evidence type="ECO:0000313" key="2">
    <source>
        <dbReference type="EMBL" id="GAA5068852.1"/>
    </source>
</evidence>